<evidence type="ECO:0000256" key="2">
    <source>
        <dbReference type="ARBA" id="ARBA00004651"/>
    </source>
</evidence>
<dbReference type="Proteomes" id="UP000220102">
    <property type="component" value="Unassembled WGS sequence"/>
</dbReference>
<dbReference type="RefSeq" id="WP_098075497.1">
    <property type="nucleotide sequence ID" value="NZ_PDEQ01000004.1"/>
</dbReference>
<feature type="domain" description="Histidine kinase" evidence="15">
    <location>
        <begin position="432"/>
        <end position="647"/>
    </location>
</feature>
<evidence type="ECO:0000256" key="6">
    <source>
        <dbReference type="ARBA" id="ARBA00022679"/>
    </source>
</evidence>
<gene>
    <name evidence="16" type="ORF">CRI94_09705</name>
</gene>
<keyword evidence="11 14" id="KW-0472">Membrane</keyword>
<evidence type="ECO:0000256" key="3">
    <source>
        <dbReference type="ARBA" id="ARBA00012438"/>
    </source>
</evidence>
<dbReference type="GO" id="GO:0005886">
    <property type="term" value="C:plasma membrane"/>
    <property type="evidence" value="ECO:0007669"/>
    <property type="project" value="UniProtKB-SubCell"/>
</dbReference>
<comment type="catalytic activity">
    <reaction evidence="1">
        <text>ATP + protein L-histidine = ADP + protein N-phospho-L-histidine.</text>
        <dbReference type="EC" id="2.7.13.3"/>
    </reaction>
</comment>
<dbReference type="CDD" id="cd00082">
    <property type="entry name" value="HisKA"/>
    <property type="match status" value="1"/>
</dbReference>
<dbReference type="OrthoDB" id="9781208at2"/>
<evidence type="ECO:0000256" key="4">
    <source>
        <dbReference type="ARBA" id="ARBA00022475"/>
    </source>
</evidence>
<dbReference type="InterPro" id="IPR004358">
    <property type="entry name" value="Sig_transdc_His_kin-like_C"/>
</dbReference>
<dbReference type="InterPro" id="IPR003594">
    <property type="entry name" value="HATPase_dom"/>
</dbReference>
<dbReference type="InterPro" id="IPR036097">
    <property type="entry name" value="HisK_dim/P_sf"/>
</dbReference>
<dbReference type="Gene3D" id="3.30.565.10">
    <property type="entry name" value="Histidine kinase-like ATPase, C-terminal domain"/>
    <property type="match status" value="1"/>
</dbReference>
<keyword evidence="6" id="KW-0808">Transferase</keyword>
<dbReference type="EC" id="2.7.13.3" evidence="3"/>
<evidence type="ECO:0000256" key="10">
    <source>
        <dbReference type="ARBA" id="ARBA00023012"/>
    </source>
</evidence>
<evidence type="ECO:0000256" key="11">
    <source>
        <dbReference type="ARBA" id="ARBA00023136"/>
    </source>
</evidence>
<dbReference type="InterPro" id="IPR007895">
    <property type="entry name" value="MASE1"/>
</dbReference>
<evidence type="ECO:0000313" key="16">
    <source>
        <dbReference type="EMBL" id="PEN13575.1"/>
    </source>
</evidence>
<comment type="caution">
    <text evidence="16">The sequence shown here is derived from an EMBL/GenBank/DDBJ whole genome shotgun (WGS) entry which is preliminary data.</text>
</comment>
<keyword evidence="5" id="KW-0597">Phosphoprotein</keyword>
<dbReference type="InterPro" id="IPR003661">
    <property type="entry name" value="HisK_dim/P_dom"/>
</dbReference>
<evidence type="ECO:0000256" key="1">
    <source>
        <dbReference type="ARBA" id="ARBA00000085"/>
    </source>
</evidence>
<keyword evidence="17" id="KW-1185">Reference proteome</keyword>
<keyword evidence="8" id="KW-0418">Kinase</keyword>
<evidence type="ECO:0000256" key="9">
    <source>
        <dbReference type="ARBA" id="ARBA00022989"/>
    </source>
</evidence>
<keyword evidence="4" id="KW-1003">Cell membrane</keyword>
<dbReference type="Gene3D" id="1.10.287.130">
    <property type="match status" value="1"/>
</dbReference>
<keyword evidence="9 14" id="KW-1133">Transmembrane helix</keyword>
<dbReference type="InterPro" id="IPR036890">
    <property type="entry name" value="HATPase_C_sf"/>
</dbReference>
<feature type="compositionally biased region" description="Acidic residues" evidence="13">
    <location>
        <begin position="358"/>
        <end position="367"/>
    </location>
</feature>
<evidence type="ECO:0000256" key="14">
    <source>
        <dbReference type="SAM" id="Phobius"/>
    </source>
</evidence>
<dbReference type="AlphaFoldDB" id="A0A2A8CY03"/>
<comment type="subcellular location">
    <subcellularLocation>
        <location evidence="2">Cell membrane</location>
        <topology evidence="2">Multi-pass membrane protein</topology>
    </subcellularLocation>
</comment>
<feature type="transmembrane region" description="Helical" evidence="14">
    <location>
        <begin position="278"/>
        <end position="295"/>
    </location>
</feature>
<dbReference type="PANTHER" id="PTHR43711:SF1">
    <property type="entry name" value="HISTIDINE KINASE 1"/>
    <property type="match status" value="1"/>
</dbReference>
<keyword evidence="7 14" id="KW-0812">Transmembrane</keyword>
<dbReference type="SUPFAM" id="SSF47384">
    <property type="entry name" value="Homodimeric domain of signal transducing histidine kinase"/>
    <property type="match status" value="1"/>
</dbReference>
<feature type="transmembrane region" description="Helical" evidence="14">
    <location>
        <begin position="249"/>
        <end position="266"/>
    </location>
</feature>
<dbReference type="Pfam" id="PF05231">
    <property type="entry name" value="MASE1"/>
    <property type="match status" value="1"/>
</dbReference>
<dbReference type="InterPro" id="IPR050736">
    <property type="entry name" value="Sensor_HK_Regulatory"/>
</dbReference>
<dbReference type="InterPro" id="IPR005467">
    <property type="entry name" value="His_kinase_dom"/>
</dbReference>
<dbReference type="GO" id="GO:0000155">
    <property type="term" value="F:phosphorelay sensor kinase activity"/>
    <property type="evidence" value="ECO:0007669"/>
    <property type="project" value="InterPro"/>
</dbReference>
<feature type="region of interest" description="Disordered" evidence="13">
    <location>
        <begin position="350"/>
        <end position="375"/>
    </location>
</feature>
<evidence type="ECO:0000313" key="17">
    <source>
        <dbReference type="Proteomes" id="UP000220102"/>
    </source>
</evidence>
<keyword evidence="12" id="KW-0175">Coiled coil</keyword>
<keyword evidence="10" id="KW-0902">Two-component regulatory system</keyword>
<proteinExistence type="predicted"/>
<dbReference type="SMART" id="SM00387">
    <property type="entry name" value="HATPase_c"/>
    <property type="match status" value="1"/>
</dbReference>
<evidence type="ECO:0000256" key="7">
    <source>
        <dbReference type="ARBA" id="ARBA00022692"/>
    </source>
</evidence>
<sequence>MPHRFTRKAALLVAYGALFFLFDTFATQFEVAPGVSIWYPSAGLNLGLLIILGARFAPVVFLMSFLSGLWVAEPAIPAFHLVLPNLFIALANAGAAWWLRKSFSPDHPVSLKLGGRFMLVALGLPLVVSIGAVSAYAVTGLEGYTLDTVFTAASSWWTGDSVGILTITPLWLLAGYAALGRPDLGDAGREQVRFFLRSVDGWASALVETTMVLGALVMAFFFTREGHFQFYVCFLPLLWIALRNGLPRALVAVLLINLGATVAIHARGTQDDLLEFQFFMIALALTGLLLGLLVSERRRAVYVLQRVTGQLDGRIQALPTVSLPEQNAPESSAGGGDGEMAHVYAADRWTNRPPSIDSDGEADDDGELLSSVDENGDSGSRPYIWGANDVLTSSSDVLRRSAENLVELNQMLVRSKQELSRSNEQKDKLLSLISHDLKNPLVGIRGLSELLATQNPPSSFERPLALIQRSAEQALDLLDNLLTWSRLQTGHFNPSLGVHSLRLLVDDAMSQLETQAERKNITIENRVGPAIAVFTDAFIVDIVLRNLGSNAIKFTDSGGRVRIAAETDEGQVTVSVSDTGMGIPESIRDHLFEMTSQSSRSGTEGESGTGLGLHICQELLVEQGEEIWVDSSPETGTSFYFTLTRAQRPS</sequence>
<evidence type="ECO:0000256" key="5">
    <source>
        <dbReference type="ARBA" id="ARBA00022553"/>
    </source>
</evidence>
<dbReference type="PRINTS" id="PR00344">
    <property type="entry name" value="BCTRLSENSOR"/>
</dbReference>
<evidence type="ECO:0000256" key="13">
    <source>
        <dbReference type="SAM" id="MobiDB-lite"/>
    </source>
</evidence>
<organism evidence="16 17">
    <name type="scientific">Longibacter salinarum</name>
    <dbReference type="NCBI Taxonomy" id="1850348"/>
    <lineage>
        <taxon>Bacteria</taxon>
        <taxon>Pseudomonadati</taxon>
        <taxon>Rhodothermota</taxon>
        <taxon>Rhodothermia</taxon>
        <taxon>Rhodothermales</taxon>
        <taxon>Salisaetaceae</taxon>
        <taxon>Longibacter</taxon>
    </lineage>
</organism>
<feature type="transmembrane region" description="Helical" evidence="14">
    <location>
        <begin position="226"/>
        <end position="242"/>
    </location>
</feature>
<feature type="transmembrane region" description="Helical" evidence="14">
    <location>
        <begin position="119"/>
        <end position="141"/>
    </location>
</feature>
<protein>
    <recommendedName>
        <fullName evidence="3">histidine kinase</fullName>
        <ecNumber evidence="3">2.7.13.3</ecNumber>
    </recommendedName>
</protein>
<feature type="coiled-coil region" evidence="12">
    <location>
        <begin position="398"/>
        <end position="425"/>
    </location>
</feature>
<evidence type="ECO:0000256" key="8">
    <source>
        <dbReference type="ARBA" id="ARBA00022777"/>
    </source>
</evidence>
<dbReference type="SUPFAM" id="SSF55874">
    <property type="entry name" value="ATPase domain of HSP90 chaperone/DNA topoisomerase II/histidine kinase"/>
    <property type="match status" value="1"/>
</dbReference>
<dbReference type="PROSITE" id="PS50109">
    <property type="entry name" value="HIS_KIN"/>
    <property type="match status" value="1"/>
</dbReference>
<feature type="transmembrane region" description="Helical" evidence="14">
    <location>
        <begin position="161"/>
        <end position="179"/>
    </location>
</feature>
<feature type="transmembrane region" description="Helical" evidence="14">
    <location>
        <begin position="199"/>
        <end position="220"/>
    </location>
</feature>
<dbReference type="EMBL" id="PDEQ01000004">
    <property type="protein sequence ID" value="PEN13575.1"/>
    <property type="molecule type" value="Genomic_DNA"/>
</dbReference>
<dbReference type="SMART" id="SM00388">
    <property type="entry name" value="HisKA"/>
    <property type="match status" value="1"/>
</dbReference>
<accession>A0A2A8CY03</accession>
<name>A0A2A8CY03_9BACT</name>
<feature type="transmembrane region" description="Helical" evidence="14">
    <location>
        <begin position="82"/>
        <end position="99"/>
    </location>
</feature>
<evidence type="ECO:0000259" key="15">
    <source>
        <dbReference type="PROSITE" id="PS50109"/>
    </source>
</evidence>
<dbReference type="PANTHER" id="PTHR43711">
    <property type="entry name" value="TWO-COMPONENT HISTIDINE KINASE"/>
    <property type="match status" value="1"/>
</dbReference>
<evidence type="ECO:0000256" key="12">
    <source>
        <dbReference type="SAM" id="Coils"/>
    </source>
</evidence>
<dbReference type="Pfam" id="PF02518">
    <property type="entry name" value="HATPase_c"/>
    <property type="match status" value="1"/>
</dbReference>
<reference evidence="16 17" key="1">
    <citation type="submission" date="2017-10" db="EMBL/GenBank/DDBJ databases">
        <title>Draft genome of Longibacter Salinarum.</title>
        <authorList>
            <person name="Goh K.M."/>
            <person name="Shamsir M.S."/>
            <person name="Lim S.W."/>
        </authorList>
    </citation>
    <scope>NUCLEOTIDE SEQUENCE [LARGE SCALE GENOMIC DNA]</scope>
    <source>
        <strain evidence="16 17">KCTC 52045</strain>
    </source>
</reference>
<dbReference type="Pfam" id="PF00512">
    <property type="entry name" value="HisKA"/>
    <property type="match status" value="1"/>
</dbReference>